<dbReference type="AlphaFoldDB" id="A0A2P7S0C6"/>
<feature type="chain" id="PRO_5015197331" evidence="1">
    <location>
        <begin position="28"/>
        <end position="319"/>
    </location>
</feature>
<feature type="signal peptide" evidence="1">
    <location>
        <begin position="1"/>
        <end position="27"/>
    </location>
</feature>
<keyword evidence="1" id="KW-0732">Signal</keyword>
<sequence length="319" mass="34660">MEDTMRGTHRYILAALFCAASTAFSFAAFGAEEHGAQGSQKPEAAVNTADPQGYTLLADNSSFKDFRIGKAGQLMIIRPNTFGGLQVNGLEIARNNVPLAGNGNFLSGSSICQQWTSNLDRLNGAFKDMIRSTVNPRMGGFTIRSDARSRLTQNCGARAEVLTACDNKVTVRIALPGNRFQFHVTTPSVIGGWADPEFSVDFDLLARTEISIPNRVTSPMGIGKTTITASNIRLNSHNVSGSLLLAVQKVHQYFTGIDLTQQLTQDRQFNFGGIQQPVADLNPWLKRIPSDHRIEACLNDNVLRLNAVNGPEDPGPIVK</sequence>
<proteinExistence type="predicted"/>
<protein>
    <submittedName>
        <fullName evidence="2">Uncharacterized protein</fullName>
    </submittedName>
</protein>
<name>A0A2P7S0C6_9HYPH</name>
<dbReference type="Proteomes" id="UP000240653">
    <property type="component" value="Unassembled WGS sequence"/>
</dbReference>
<gene>
    <name evidence="2" type="ORF">C7I85_25790</name>
</gene>
<comment type="caution">
    <text evidence="2">The sequence shown here is derived from an EMBL/GenBank/DDBJ whole genome shotgun (WGS) entry which is preliminary data.</text>
</comment>
<evidence type="ECO:0000313" key="3">
    <source>
        <dbReference type="Proteomes" id="UP000240653"/>
    </source>
</evidence>
<organism evidence="2 3">
    <name type="scientific">Pseudaminobacter soli</name>
    <name type="common">ex Li et al. 2025</name>
    <dbReference type="NCBI Taxonomy" id="1295366"/>
    <lineage>
        <taxon>Bacteria</taxon>
        <taxon>Pseudomonadati</taxon>
        <taxon>Pseudomonadota</taxon>
        <taxon>Alphaproteobacteria</taxon>
        <taxon>Hyphomicrobiales</taxon>
        <taxon>Phyllobacteriaceae</taxon>
        <taxon>Pseudaminobacter</taxon>
    </lineage>
</organism>
<keyword evidence="3" id="KW-1185">Reference proteome</keyword>
<evidence type="ECO:0000313" key="2">
    <source>
        <dbReference type="EMBL" id="PSJ55925.1"/>
    </source>
</evidence>
<reference evidence="2 3" key="1">
    <citation type="submission" date="2018-03" db="EMBL/GenBank/DDBJ databases">
        <title>The draft genome of Mesorhizobium soli JCM 19897.</title>
        <authorList>
            <person name="Li L."/>
            <person name="Liu L."/>
            <person name="Liang L."/>
            <person name="Wang T."/>
            <person name="Zhang X."/>
        </authorList>
    </citation>
    <scope>NUCLEOTIDE SEQUENCE [LARGE SCALE GENOMIC DNA]</scope>
    <source>
        <strain evidence="2 3">JCM 19897</strain>
    </source>
</reference>
<dbReference type="EMBL" id="PXYL01000021">
    <property type="protein sequence ID" value="PSJ55925.1"/>
    <property type="molecule type" value="Genomic_DNA"/>
</dbReference>
<evidence type="ECO:0000256" key="1">
    <source>
        <dbReference type="SAM" id="SignalP"/>
    </source>
</evidence>
<accession>A0A2P7S0C6</accession>